<evidence type="ECO:0000256" key="3">
    <source>
        <dbReference type="ARBA" id="ARBA00022490"/>
    </source>
</evidence>
<dbReference type="Proteomes" id="UP000225548">
    <property type="component" value="Unassembled WGS sequence"/>
</dbReference>
<gene>
    <name evidence="12" type="ORF">ATL42_0442</name>
</gene>
<dbReference type="PANTHER" id="PTHR10815">
    <property type="entry name" value="METHYLATED-DNA--PROTEIN-CYSTEINE METHYLTRANSFERASE"/>
    <property type="match status" value="1"/>
</dbReference>
<dbReference type="GO" id="GO:0006307">
    <property type="term" value="P:DNA alkylation repair"/>
    <property type="evidence" value="ECO:0007669"/>
    <property type="project" value="UniProtKB-UniRule"/>
</dbReference>
<dbReference type="InterPro" id="IPR036388">
    <property type="entry name" value="WH-like_DNA-bd_sf"/>
</dbReference>
<dbReference type="GO" id="GO:0003908">
    <property type="term" value="F:methylated-DNA-[protein]-cysteine S-methyltransferase activity"/>
    <property type="evidence" value="ECO:0007669"/>
    <property type="project" value="UniProtKB-UniRule"/>
</dbReference>
<feature type="active site" description="Nucleophile; methyl group acceptor" evidence="9">
    <location>
        <position position="181"/>
    </location>
</feature>
<dbReference type="SUPFAM" id="SSF53155">
    <property type="entry name" value="Methylated DNA-protein cysteine methyltransferase domain"/>
    <property type="match status" value="1"/>
</dbReference>
<keyword evidence="4 9" id="KW-0489">Methyltransferase</keyword>
<evidence type="ECO:0000256" key="4">
    <source>
        <dbReference type="ARBA" id="ARBA00022603"/>
    </source>
</evidence>
<accession>A0A2A9E305</accession>
<comment type="miscellaneous">
    <text evidence="9">This enzyme catalyzes only one turnover and therefore is not strictly catalytic. According to one definition, an enzyme is a biocatalyst that acts repeatedly and over many reaction cycles.</text>
</comment>
<evidence type="ECO:0000259" key="11">
    <source>
        <dbReference type="Pfam" id="PF02870"/>
    </source>
</evidence>
<dbReference type="InterPro" id="IPR036631">
    <property type="entry name" value="MGMT_N_sf"/>
</dbReference>
<dbReference type="HAMAP" id="MF_00772">
    <property type="entry name" value="OGT"/>
    <property type="match status" value="1"/>
</dbReference>
<dbReference type="EMBL" id="PDJG01000001">
    <property type="protein sequence ID" value="PFG32602.1"/>
    <property type="molecule type" value="Genomic_DNA"/>
</dbReference>
<protein>
    <recommendedName>
        <fullName evidence="9">Methylated-DNA--protein-cysteine methyltransferase</fullName>
        <ecNumber evidence="9">2.1.1.63</ecNumber>
    </recommendedName>
    <alternativeName>
        <fullName evidence="9">6-O-methylguanine-DNA methyltransferase</fullName>
        <shortName evidence="9">MGMT</shortName>
    </alternativeName>
    <alternativeName>
        <fullName evidence="9">O-6-methylguanine-DNA-alkyltransferase</fullName>
    </alternativeName>
</protein>
<sequence>MTNDSLPTFPDATASSLLETLGAADDDASTRLAARLAAAAADEDLLDIAYRTLDTPVGQLVLAATTEGLVRVAFASEGLEAVLSTLALRISPRVLYAPARLDATATELDEYFAGRRRTFDVPLDLRLAVGFRRDVVTALPTIAYGSTASYAAVAARAGSPRATRAVGTACARNPLPLVLPCHRVVRTDGGLGQYAGGAATKAWLLDLERGR</sequence>
<dbReference type="InterPro" id="IPR001497">
    <property type="entry name" value="MethylDNA_cys_MeTrfase_AS"/>
</dbReference>
<dbReference type="PROSITE" id="PS00374">
    <property type="entry name" value="MGMT"/>
    <property type="match status" value="1"/>
</dbReference>
<dbReference type="Gene3D" id="3.30.160.70">
    <property type="entry name" value="Methylated DNA-protein cysteine methyltransferase domain"/>
    <property type="match status" value="1"/>
</dbReference>
<dbReference type="Gene3D" id="1.10.10.10">
    <property type="entry name" value="Winged helix-like DNA-binding domain superfamily/Winged helix DNA-binding domain"/>
    <property type="match status" value="1"/>
</dbReference>
<keyword evidence="13" id="KW-1185">Reference proteome</keyword>
<name>A0A2A9E305_9MICO</name>
<evidence type="ECO:0000256" key="8">
    <source>
        <dbReference type="ARBA" id="ARBA00049348"/>
    </source>
</evidence>
<organism evidence="12 13">
    <name type="scientific">Sanguibacter antarcticus</name>
    <dbReference type="NCBI Taxonomy" id="372484"/>
    <lineage>
        <taxon>Bacteria</taxon>
        <taxon>Bacillati</taxon>
        <taxon>Actinomycetota</taxon>
        <taxon>Actinomycetes</taxon>
        <taxon>Micrococcales</taxon>
        <taxon>Sanguibacteraceae</taxon>
        <taxon>Sanguibacter</taxon>
    </lineage>
</organism>
<evidence type="ECO:0000256" key="1">
    <source>
        <dbReference type="ARBA" id="ARBA00001286"/>
    </source>
</evidence>
<dbReference type="PANTHER" id="PTHR10815:SF5">
    <property type="entry name" value="METHYLATED-DNA--PROTEIN-CYSTEINE METHYLTRANSFERASE"/>
    <property type="match status" value="1"/>
</dbReference>
<comment type="catalytic activity">
    <reaction evidence="1 9">
        <text>a 4-O-methyl-thymidine in DNA + L-cysteinyl-[protein] = a thymidine in DNA + S-methyl-L-cysteinyl-[protein]</text>
        <dbReference type="Rhea" id="RHEA:53428"/>
        <dbReference type="Rhea" id="RHEA-COMP:10131"/>
        <dbReference type="Rhea" id="RHEA-COMP:10132"/>
        <dbReference type="Rhea" id="RHEA-COMP:13555"/>
        <dbReference type="Rhea" id="RHEA-COMP:13556"/>
        <dbReference type="ChEBI" id="CHEBI:29950"/>
        <dbReference type="ChEBI" id="CHEBI:82612"/>
        <dbReference type="ChEBI" id="CHEBI:137386"/>
        <dbReference type="ChEBI" id="CHEBI:137387"/>
        <dbReference type="EC" id="2.1.1.63"/>
    </reaction>
</comment>
<dbReference type="EC" id="2.1.1.63" evidence="9"/>
<dbReference type="RefSeq" id="WP_098453948.1">
    <property type="nucleotide sequence ID" value="NZ_PDJG01000001.1"/>
</dbReference>
<keyword evidence="7 9" id="KW-0234">DNA repair</keyword>
<dbReference type="SUPFAM" id="SSF46767">
    <property type="entry name" value="Methylated DNA-protein cysteine methyltransferase, C-terminal domain"/>
    <property type="match status" value="1"/>
</dbReference>
<dbReference type="InterPro" id="IPR014048">
    <property type="entry name" value="MethylDNA_cys_MeTrfase_DNA-bd"/>
</dbReference>
<comment type="subcellular location">
    <subcellularLocation>
        <location evidence="9">Cytoplasm</location>
    </subcellularLocation>
</comment>
<dbReference type="Pfam" id="PF01035">
    <property type="entry name" value="DNA_binding_1"/>
    <property type="match status" value="1"/>
</dbReference>
<keyword evidence="6 9" id="KW-0227">DNA damage</keyword>
<proteinExistence type="inferred from homology"/>
<dbReference type="CDD" id="cd06445">
    <property type="entry name" value="ATase"/>
    <property type="match status" value="1"/>
</dbReference>
<comment type="function">
    <text evidence="9">Involved in the cellular defense against the biological effects of O6-methylguanine (O6-MeG) and O4-methylthymine (O4-MeT) in DNA. Repairs the methylated nucleobase in DNA by stoichiometrically transferring the methyl group to a cysteine residue in the enzyme. This is a suicide reaction: the enzyme is irreversibly inactivated.</text>
</comment>
<feature type="domain" description="Methylguanine DNA methyltransferase ribonuclease-like" evidence="11">
    <location>
        <begin position="48"/>
        <end position="125"/>
    </location>
</feature>
<dbReference type="NCBIfam" id="TIGR00589">
    <property type="entry name" value="ogt"/>
    <property type="match status" value="1"/>
</dbReference>
<evidence type="ECO:0000256" key="9">
    <source>
        <dbReference type="HAMAP-Rule" id="MF_00772"/>
    </source>
</evidence>
<comment type="catalytic activity">
    <reaction evidence="8 9">
        <text>a 6-O-methyl-2'-deoxyguanosine in DNA + L-cysteinyl-[protein] = S-methyl-L-cysteinyl-[protein] + a 2'-deoxyguanosine in DNA</text>
        <dbReference type="Rhea" id="RHEA:24000"/>
        <dbReference type="Rhea" id="RHEA-COMP:10131"/>
        <dbReference type="Rhea" id="RHEA-COMP:10132"/>
        <dbReference type="Rhea" id="RHEA-COMP:11367"/>
        <dbReference type="Rhea" id="RHEA-COMP:11368"/>
        <dbReference type="ChEBI" id="CHEBI:29950"/>
        <dbReference type="ChEBI" id="CHEBI:82612"/>
        <dbReference type="ChEBI" id="CHEBI:85445"/>
        <dbReference type="ChEBI" id="CHEBI:85448"/>
        <dbReference type="EC" id="2.1.1.63"/>
    </reaction>
</comment>
<reference evidence="12 13" key="1">
    <citation type="submission" date="2017-10" db="EMBL/GenBank/DDBJ databases">
        <title>Sequencing the genomes of 1000 actinobacteria strains.</title>
        <authorList>
            <person name="Klenk H.-P."/>
        </authorList>
    </citation>
    <scope>NUCLEOTIDE SEQUENCE [LARGE SCALE GENOMIC DNA]</scope>
    <source>
        <strain evidence="12 13">DSM 18966</strain>
    </source>
</reference>
<feature type="domain" description="Methylated-DNA-[protein]-cysteine S-methyltransferase DNA binding" evidence="10">
    <location>
        <begin position="131"/>
        <end position="209"/>
    </location>
</feature>
<dbReference type="FunFam" id="1.10.10.10:FF:000214">
    <property type="entry name" value="Methylated-DNA--protein-cysteine methyltransferase"/>
    <property type="match status" value="1"/>
</dbReference>
<evidence type="ECO:0000313" key="12">
    <source>
        <dbReference type="EMBL" id="PFG32602.1"/>
    </source>
</evidence>
<evidence type="ECO:0000256" key="5">
    <source>
        <dbReference type="ARBA" id="ARBA00022679"/>
    </source>
</evidence>
<comment type="similarity">
    <text evidence="2 9">Belongs to the MGMT family.</text>
</comment>
<keyword evidence="5 9" id="KW-0808">Transferase</keyword>
<dbReference type="InterPro" id="IPR023546">
    <property type="entry name" value="MGMT"/>
</dbReference>
<dbReference type="Pfam" id="PF02870">
    <property type="entry name" value="Methyltransf_1N"/>
    <property type="match status" value="1"/>
</dbReference>
<evidence type="ECO:0000256" key="6">
    <source>
        <dbReference type="ARBA" id="ARBA00022763"/>
    </source>
</evidence>
<comment type="caution">
    <text evidence="12">The sequence shown here is derived from an EMBL/GenBank/DDBJ whole genome shotgun (WGS) entry which is preliminary data.</text>
</comment>
<dbReference type="GO" id="GO:0005737">
    <property type="term" value="C:cytoplasm"/>
    <property type="evidence" value="ECO:0007669"/>
    <property type="project" value="UniProtKB-SubCell"/>
</dbReference>
<dbReference type="InterPro" id="IPR008332">
    <property type="entry name" value="MethylG_MeTrfase_N"/>
</dbReference>
<evidence type="ECO:0000256" key="2">
    <source>
        <dbReference type="ARBA" id="ARBA00008711"/>
    </source>
</evidence>
<evidence type="ECO:0000259" key="10">
    <source>
        <dbReference type="Pfam" id="PF01035"/>
    </source>
</evidence>
<evidence type="ECO:0000256" key="7">
    <source>
        <dbReference type="ARBA" id="ARBA00023204"/>
    </source>
</evidence>
<keyword evidence="3 9" id="KW-0963">Cytoplasm</keyword>
<dbReference type="AlphaFoldDB" id="A0A2A9E305"/>
<evidence type="ECO:0000313" key="13">
    <source>
        <dbReference type="Proteomes" id="UP000225548"/>
    </source>
</evidence>
<dbReference type="GO" id="GO:0032259">
    <property type="term" value="P:methylation"/>
    <property type="evidence" value="ECO:0007669"/>
    <property type="project" value="UniProtKB-KW"/>
</dbReference>
<dbReference type="InterPro" id="IPR036217">
    <property type="entry name" value="MethylDNA_cys_MeTrfase_DNAb"/>
</dbReference>
<dbReference type="OrthoDB" id="9802228at2"/>